<keyword evidence="1" id="KW-0614">Plasmid</keyword>
<protein>
    <submittedName>
        <fullName evidence="1">Uncharacterized protein</fullName>
    </submittedName>
</protein>
<reference evidence="1" key="1">
    <citation type="submission" date="2020-01" db="EMBL/GenBank/DDBJ databases">
        <authorList>
            <person name="Qin S."/>
        </authorList>
    </citation>
    <scope>NUCLEOTIDE SEQUENCE</scope>
    <source>
        <strain evidence="1">CVir17-16-YZ6g</strain>
        <plasmid evidence="1">p17-15-vir-like</plasmid>
    </source>
</reference>
<accession>A0A8B0SSN3</accession>
<organism evidence="1">
    <name type="scientific">Klebsiella pneumoniae</name>
    <dbReference type="NCBI Taxonomy" id="573"/>
    <lineage>
        <taxon>Bacteria</taxon>
        <taxon>Pseudomonadati</taxon>
        <taxon>Pseudomonadota</taxon>
        <taxon>Gammaproteobacteria</taxon>
        <taxon>Enterobacterales</taxon>
        <taxon>Enterobacteriaceae</taxon>
        <taxon>Klebsiella/Raoultella group</taxon>
        <taxon>Klebsiella</taxon>
        <taxon>Klebsiella pneumoniae complex</taxon>
    </lineage>
</organism>
<evidence type="ECO:0000313" key="1">
    <source>
        <dbReference type="EMBL" id="QTX13874.1"/>
    </source>
</evidence>
<name>A0A8B0SSN3_KLEPN</name>
<sequence>MQAQRSWASFFSEAFHDVAIFLTGLIAGYPLKSSFEKASENYQQHAHLLQPGALPRTRGILKTFVYDTVHTELIGSYIYNKVHAMNVSDNPVMPFHAFRGDNSAITNTITTGDTRPDPRKISPVAWKPESNHTCRFLWYQMS</sequence>
<dbReference type="AlphaFoldDB" id="A0A8B0SSN3"/>
<proteinExistence type="predicted"/>
<geneLocation type="plasmid" evidence="1">
    <name>p17-15-vir-like</name>
</geneLocation>
<dbReference type="EMBL" id="MN956836">
    <property type="protein sequence ID" value="QTX13874.1"/>
    <property type="molecule type" value="Genomic_DNA"/>
</dbReference>